<name>G9XV93_DESHA</name>
<dbReference type="EMBL" id="AFZX01000133">
    <property type="protein sequence ID" value="EHL04396.1"/>
    <property type="molecule type" value="Genomic_DNA"/>
</dbReference>
<evidence type="ECO:0000313" key="1">
    <source>
        <dbReference type="EMBL" id="EHL04396.1"/>
    </source>
</evidence>
<sequence length="109" mass="12311">MLQIRNRLRFYIRPASLGIVLQVFHATSRVEQSNLQDLDICCIYKRTQGRVPLAPSKTKGKKDLLLTKPVNPSLSRASTMKSGSSFFVDLLGYSFTLIGLKPTRKNIQE</sequence>
<accession>G9XV93</accession>
<proteinExistence type="predicted"/>
<dbReference type="HOGENOM" id="CLU_2179582_0_0_9"/>
<organism evidence="1 2">
    <name type="scientific">Desulfitobacterium hafniense DP7</name>
    <dbReference type="NCBI Taxonomy" id="537010"/>
    <lineage>
        <taxon>Bacteria</taxon>
        <taxon>Bacillati</taxon>
        <taxon>Bacillota</taxon>
        <taxon>Clostridia</taxon>
        <taxon>Eubacteriales</taxon>
        <taxon>Desulfitobacteriaceae</taxon>
        <taxon>Desulfitobacterium</taxon>
    </lineage>
</organism>
<dbReference type="AlphaFoldDB" id="G9XV93"/>
<reference evidence="1 2" key="1">
    <citation type="submission" date="2011-08" db="EMBL/GenBank/DDBJ databases">
        <authorList>
            <person name="Weinstock G."/>
            <person name="Sodergren E."/>
            <person name="Clifton S."/>
            <person name="Fulton L."/>
            <person name="Fulton B."/>
            <person name="Courtney L."/>
            <person name="Fronick C."/>
            <person name="Harrison M."/>
            <person name="Strong C."/>
            <person name="Farmer C."/>
            <person name="Delahaunty K."/>
            <person name="Markovic C."/>
            <person name="Hall O."/>
            <person name="Minx P."/>
            <person name="Tomlinson C."/>
            <person name="Mitreva M."/>
            <person name="Hou S."/>
            <person name="Chen J."/>
            <person name="Wollam A."/>
            <person name="Pepin K.H."/>
            <person name="Johnson M."/>
            <person name="Bhonagiri V."/>
            <person name="Zhang X."/>
            <person name="Suruliraj S."/>
            <person name="Warren W."/>
            <person name="Chinwalla A."/>
            <person name="Mardis E.R."/>
            <person name="Wilson R.K."/>
        </authorList>
    </citation>
    <scope>NUCLEOTIDE SEQUENCE [LARGE SCALE GENOMIC DNA]</scope>
    <source>
        <strain evidence="1 2">DP7</strain>
    </source>
</reference>
<gene>
    <name evidence="1" type="ORF">HMPREF0322_04906</name>
</gene>
<comment type="caution">
    <text evidence="1">The sequence shown here is derived from an EMBL/GenBank/DDBJ whole genome shotgun (WGS) entry which is preliminary data.</text>
</comment>
<protein>
    <submittedName>
        <fullName evidence="1">Uncharacterized protein</fullName>
    </submittedName>
</protein>
<evidence type="ECO:0000313" key="2">
    <source>
        <dbReference type="Proteomes" id="UP000004416"/>
    </source>
</evidence>
<dbReference type="Proteomes" id="UP000004416">
    <property type="component" value="Unassembled WGS sequence"/>
</dbReference>